<dbReference type="Proteomes" id="UP000651333">
    <property type="component" value="Unassembled WGS sequence"/>
</dbReference>
<organism evidence="1 2">
    <name type="scientific">Lactobacillus helveticus</name>
    <name type="common">Lactobacillus suntoryeus</name>
    <dbReference type="NCBI Taxonomy" id="1587"/>
    <lineage>
        <taxon>Bacteria</taxon>
        <taxon>Bacillati</taxon>
        <taxon>Bacillota</taxon>
        <taxon>Bacilli</taxon>
        <taxon>Lactobacillales</taxon>
        <taxon>Lactobacillaceae</taxon>
        <taxon>Lactobacillus</taxon>
    </lineage>
</organism>
<sequence>MGVDKFIVTGKSSAFGDVFAVRFTNYMCYLYVLLIRLNY</sequence>
<protein>
    <submittedName>
        <fullName evidence="1">Uncharacterized protein</fullName>
    </submittedName>
</protein>
<evidence type="ECO:0000313" key="1">
    <source>
        <dbReference type="EMBL" id="NRO34998.1"/>
    </source>
</evidence>
<comment type="caution">
    <text evidence="1">The sequence shown here is derived from an EMBL/GenBank/DDBJ whole genome shotgun (WGS) entry which is preliminary data.</text>
</comment>
<dbReference type="AlphaFoldDB" id="A0A9Q5BZ94"/>
<gene>
    <name evidence="1" type="ORF">IMAU30003_01247</name>
</gene>
<name>A0A9Q5BZ94_LACHE</name>
<proteinExistence type="predicted"/>
<accession>A0A9Q5BZ94</accession>
<dbReference type="EMBL" id="WCHB01000037">
    <property type="protein sequence ID" value="NRO34998.1"/>
    <property type="molecule type" value="Genomic_DNA"/>
</dbReference>
<evidence type="ECO:0000313" key="2">
    <source>
        <dbReference type="Proteomes" id="UP000651333"/>
    </source>
</evidence>
<reference evidence="1" key="1">
    <citation type="submission" date="2019-09" db="EMBL/GenBank/DDBJ databases">
        <title>Comparative genomic analysis of Lactobacillus helveticus.</title>
        <authorList>
            <person name="Zhang H."/>
            <person name="Chen Y."/>
            <person name="Zhong Z."/>
        </authorList>
    </citation>
    <scope>NUCLEOTIDE SEQUENCE</scope>
    <source>
        <strain evidence="1">IMAU30003</strain>
    </source>
</reference>